<evidence type="ECO:0000313" key="3">
    <source>
        <dbReference type="Proteomes" id="UP000606974"/>
    </source>
</evidence>
<feature type="region of interest" description="Disordered" evidence="1">
    <location>
        <begin position="176"/>
        <end position="203"/>
    </location>
</feature>
<proteinExistence type="predicted"/>
<dbReference type="AlphaFoldDB" id="A0A8H7A841"/>
<accession>A0A8H7A841</accession>
<gene>
    <name evidence="2" type="ORF">GJ744_006283</name>
</gene>
<reference evidence="2" key="1">
    <citation type="submission" date="2020-02" db="EMBL/GenBank/DDBJ databases">
        <authorList>
            <person name="Palmer J.M."/>
        </authorList>
    </citation>
    <scope>NUCLEOTIDE SEQUENCE</scope>
    <source>
        <strain evidence="2">EPUS1.4</strain>
        <tissue evidence="2">Thallus</tissue>
    </source>
</reference>
<evidence type="ECO:0000313" key="2">
    <source>
        <dbReference type="EMBL" id="KAF7502261.1"/>
    </source>
</evidence>
<comment type="caution">
    <text evidence="2">The sequence shown here is derived from an EMBL/GenBank/DDBJ whole genome shotgun (WGS) entry which is preliminary data.</text>
</comment>
<keyword evidence="3" id="KW-1185">Reference proteome</keyword>
<dbReference type="EMBL" id="JAACFV010000283">
    <property type="protein sequence ID" value="KAF7502261.1"/>
    <property type="molecule type" value="Genomic_DNA"/>
</dbReference>
<dbReference type="Proteomes" id="UP000606974">
    <property type="component" value="Unassembled WGS sequence"/>
</dbReference>
<evidence type="ECO:0000256" key="1">
    <source>
        <dbReference type="SAM" id="MobiDB-lite"/>
    </source>
</evidence>
<name>A0A8H7A841_9EURO</name>
<sequence length="252" mass="28069">MASLLSDIPIRPLDPQAAEEWMLQYRDRMGLTNSWPTTNAVPQISAVRWNSDRSCVSSLNLEHNLDSKDPIRLIGKSGRWVLKHRKQEGPEYPARGMLYHTPIPPLPYSSVNSIDNSGAVERGNNLLPQTIHNAGDQVNSNIDLLLYGFEHTQGPRDEEDLASAFKECYKITAKRKRSINHHNSSQVPDQLPDAAKQRVDNAASSRLKLRATGELVRPLPAPHSTPILVNDPPSYITITVDGKSVSLQQKDS</sequence>
<organism evidence="2 3">
    <name type="scientific">Endocarpon pusillum</name>
    <dbReference type="NCBI Taxonomy" id="364733"/>
    <lineage>
        <taxon>Eukaryota</taxon>
        <taxon>Fungi</taxon>
        <taxon>Dikarya</taxon>
        <taxon>Ascomycota</taxon>
        <taxon>Pezizomycotina</taxon>
        <taxon>Eurotiomycetes</taxon>
        <taxon>Chaetothyriomycetidae</taxon>
        <taxon>Verrucariales</taxon>
        <taxon>Verrucariaceae</taxon>
        <taxon>Endocarpon</taxon>
    </lineage>
</organism>
<protein>
    <submittedName>
        <fullName evidence="2">Uncharacterized protein</fullName>
    </submittedName>
</protein>